<dbReference type="Pfam" id="PF09668">
    <property type="entry name" value="Asp_protease"/>
    <property type="match status" value="1"/>
</dbReference>
<dbReference type="InterPro" id="IPR021109">
    <property type="entry name" value="Peptidase_aspartic_dom_sf"/>
</dbReference>
<dbReference type="PANTHER" id="PTHR12917">
    <property type="entry name" value="ASPARTYL PROTEASE DDI-RELATED"/>
    <property type="match status" value="1"/>
</dbReference>
<sequence>MELTFLTETGNTFTVEIDPNMEMQDVMALLEAESGIPIGEQSISYEDRDLHNPGATINQLGVRGPSATLLLRRRVVNSAGQTIEQDSEMMRLQLLGDPDLMGQLQQAQPELAQAAQSDPARFAELLRQTRDRQDNLEMERLREIETLNADPFDVEAQRKIEEAIRQQAVMENMQHALEYSPESFGRVHMLYIPVEVNGHPVTAFVDSGAQQTINLEKNVLRIQGREVKFLSEHELPDKARDFGSGEPSETSNQPSGSSAGSSFPGGGNTLGGAPAQNLGRPNAGHSRHSSSEYPEAHITMLMDLGATREVAISSLKAAGGNIDVAASLLF</sequence>
<dbReference type="GeneID" id="59374532"/>
<dbReference type="InterPro" id="IPR029071">
    <property type="entry name" value="Ubiquitin-like_domsf"/>
</dbReference>
<dbReference type="VEuPathDB" id="FungiDB:PC9H_004714"/>
<dbReference type="AlphaFoldDB" id="A0A8H7DS90"/>
<dbReference type="GO" id="GO:0006508">
    <property type="term" value="P:proteolysis"/>
    <property type="evidence" value="ECO:0007669"/>
    <property type="project" value="UniProtKB-KW"/>
</dbReference>
<dbReference type="Proteomes" id="UP000623687">
    <property type="component" value="Unassembled WGS sequence"/>
</dbReference>
<evidence type="ECO:0000256" key="7">
    <source>
        <dbReference type="ARBA" id="ARBA00022670"/>
    </source>
</evidence>
<dbReference type="GO" id="GO:0004190">
    <property type="term" value="F:aspartic-type endopeptidase activity"/>
    <property type="evidence" value="ECO:0007669"/>
    <property type="project" value="UniProtKB-KW"/>
</dbReference>
<dbReference type="Gene3D" id="1.10.8.10">
    <property type="entry name" value="DNA helicase RuvA subunit, C-terminal domain"/>
    <property type="match status" value="1"/>
</dbReference>
<keyword evidence="7" id="KW-0645">Protease</keyword>
<dbReference type="InterPro" id="IPR015940">
    <property type="entry name" value="UBA"/>
</dbReference>
<dbReference type="Gene3D" id="3.10.20.90">
    <property type="entry name" value="Phosphatidylinositol 3-kinase Catalytic Subunit, Chain A, domain 1"/>
    <property type="match status" value="1"/>
</dbReference>
<keyword evidence="9" id="KW-0378">Hydrolase</keyword>
<dbReference type="InterPro" id="IPR000626">
    <property type="entry name" value="Ubiquitin-like_dom"/>
</dbReference>
<dbReference type="PANTHER" id="PTHR12917:SF1">
    <property type="entry name" value="AT13091P"/>
    <property type="match status" value="1"/>
</dbReference>
<dbReference type="Gene3D" id="2.40.70.10">
    <property type="entry name" value="Acid Proteases"/>
    <property type="match status" value="1"/>
</dbReference>
<keyword evidence="8" id="KW-0064">Aspartyl protease</keyword>
<evidence type="ECO:0000256" key="2">
    <source>
        <dbReference type="ARBA" id="ARBA00004496"/>
    </source>
</evidence>
<dbReference type="SUPFAM" id="SSF46934">
    <property type="entry name" value="UBA-like"/>
    <property type="match status" value="1"/>
</dbReference>
<evidence type="ECO:0000313" key="13">
    <source>
        <dbReference type="EMBL" id="KAF7432771.1"/>
    </source>
</evidence>
<evidence type="ECO:0000256" key="10">
    <source>
        <dbReference type="SAM" id="MobiDB-lite"/>
    </source>
</evidence>
<dbReference type="Pfam" id="PF00240">
    <property type="entry name" value="ubiquitin"/>
    <property type="match status" value="1"/>
</dbReference>
<keyword evidence="14" id="KW-1185">Reference proteome</keyword>
<dbReference type="RefSeq" id="XP_036632798.1">
    <property type="nucleotide sequence ID" value="XM_036774296.1"/>
</dbReference>
<evidence type="ECO:0000259" key="11">
    <source>
        <dbReference type="PROSITE" id="PS50030"/>
    </source>
</evidence>
<dbReference type="CDD" id="cd01796">
    <property type="entry name" value="Ubl_Ddi1_like"/>
    <property type="match status" value="1"/>
</dbReference>
<accession>A0A8H7DS90</accession>
<dbReference type="CDD" id="cd14310">
    <property type="entry name" value="UBA_cnDdi1_like"/>
    <property type="match status" value="1"/>
</dbReference>
<dbReference type="PROSITE" id="PS50030">
    <property type="entry name" value="UBA"/>
    <property type="match status" value="1"/>
</dbReference>
<dbReference type="SUPFAM" id="SSF54236">
    <property type="entry name" value="Ubiquitin-like"/>
    <property type="match status" value="1"/>
</dbReference>
<protein>
    <recommendedName>
        <fullName evidence="5">DNA damage-inducible protein 1</fullName>
    </recommendedName>
</protein>
<feature type="domain" description="UBA" evidence="11">
    <location>
        <begin position="292"/>
        <end position="330"/>
    </location>
</feature>
<dbReference type="InterPro" id="IPR009060">
    <property type="entry name" value="UBA-like_sf"/>
</dbReference>
<gene>
    <name evidence="13" type="primary">DDI1</name>
    <name evidence="13" type="ORF">PC9H_004714</name>
</gene>
<organism evidence="13 14">
    <name type="scientific">Pleurotus ostreatus</name>
    <name type="common">Oyster mushroom</name>
    <name type="synonym">White-rot fungus</name>
    <dbReference type="NCBI Taxonomy" id="5322"/>
    <lineage>
        <taxon>Eukaryota</taxon>
        <taxon>Fungi</taxon>
        <taxon>Dikarya</taxon>
        <taxon>Basidiomycota</taxon>
        <taxon>Agaricomycotina</taxon>
        <taxon>Agaricomycetes</taxon>
        <taxon>Agaricomycetidae</taxon>
        <taxon>Agaricales</taxon>
        <taxon>Pleurotineae</taxon>
        <taxon>Pleurotaceae</taxon>
        <taxon>Pleurotus</taxon>
    </lineage>
</organism>
<evidence type="ECO:0000256" key="3">
    <source>
        <dbReference type="ARBA" id="ARBA00009136"/>
    </source>
</evidence>
<feature type="compositionally biased region" description="Basic and acidic residues" evidence="10">
    <location>
        <begin position="233"/>
        <end position="243"/>
    </location>
</feature>
<comment type="function">
    <text evidence="1">Probable aspartic protease. May be involved in the regulation of exocytosis. Acts as a linker between the 19S proteasome and polyubiquitinated proteins via UBA domain interactions with ubiquitin for their subsequent degradation. Required for S-phase checkpoint control.</text>
</comment>
<evidence type="ECO:0000259" key="12">
    <source>
        <dbReference type="PROSITE" id="PS50053"/>
    </source>
</evidence>
<comment type="caution">
    <text evidence="13">The sequence shown here is derived from an EMBL/GenBank/DDBJ whole genome shotgun (WGS) entry which is preliminary data.</text>
</comment>
<proteinExistence type="inferred from homology"/>
<feature type="domain" description="Ubiquitin-like" evidence="12">
    <location>
        <begin position="1"/>
        <end position="74"/>
    </location>
</feature>
<dbReference type="GO" id="GO:0005737">
    <property type="term" value="C:cytoplasm"/>
    <property type="evidence" value="ECO:0007669"/>
    <property type="project" value="UniProtKB-SubCell"/>
</dbReference>
<keyword evidence="6" id="KW-0963">Cytoplasm</keyword>
<evidence type="ECO:0000256" key="9">
    <source>
        <dbReference type="ARBA" id="ARBA00022801"/>
    </source>
</evidence>
<name>A0A8H7DS90_PLEOS</name>
<dbReference type="PROSITE" id="PS50053">
    <property type="entry name" value="UBIQUITIN_2"/>
    <property type="match status" value="1"/>
</dbReference>
<evidence type="ECO:0000313" key="14">
    <source>
        <dbReference type="Proteomes" id="UP000623687"/>
    </source>
</evidence>
<dbReference type="SMART" id="SM00213">
    <property type="entry name" value="UBQ"/>
    <property type="match status" value="1"/>
</dbReference>
<dbReference type="OrthoDB" id="1047367at2759"/>
<reference evidence="13" key="1">
    <citation type="submission" date="2019-07" db="EMBL/GenBank/DDBJ databases">
        <authorList>
            <person name="Palmer J.M."/>
        </authorList>
    </citation>
    <scope>NUCLEOTIDE SEQUENCE</scope>
    <source>
        <strain evidence="13">PC9</strain>
    </source>
</reference>
<comment type="subunit">
    <text evidence="4">Binds ubiquitin and polyubiquitinated proteins.</text>
</comment>
<dbReference type="EMBL" id="JACETU010000003">
    <property type="protein sequence ID" value="KAF7432771.1"/>
    <property type="molecule type" value="Genomic_DNA"/>
</dbReference>
<evidence type="ECO:0000256" key="1">
    <source>
        <dbReference type="ARBA" id="ARBA00003231"/>
    </source>
</evidence>
<dbReference type="Pfam" id="PF00627">
    <property type="entry name" value="UBA"/>
    <property type="match status" value="1"/>
</dbReference>
<evidence type="ECO:0000256" key="6">
    <source>
        <dbReference type="ARBA" id="ARBA00022490"/>
    </source>
</evidence>
<dbReference type="SUPFAM" id="SSF50630">
    <property type="entry name" value="Acid proteases"/>
    <property type="match status" value="1"/>
</dbReference>
<dbReference type="InterPro" id="IPR019103">
    <property type="entry name" value="Peptidase_aspartic_DDI1-type"/>
</dbReference>
<evidence type="ECO:0000256" key="8">
    <source>
        <dbReference type="ARBA" id="ARBA00022750"/>
    </source>
</evidence>
<feature type="region of interest" description="Disordered" evidence="10">
    <location>
        <begin position="233"/>
        <end position="293"/>
    </location>
</feature>
<comment type="subcellular location">
    <subcellularLocation>
        <location evidence="2">Cytoplasm</location>
    </subcellularLocation>
</comment>
<evidence type="ECO:0000256" key="5">
    <source>
        <dbReference type="ARBA" id="ARBA00021491"/>
    </source>
</evidence>
<evidence type="ECO:0000256" key="4">
    <source>
        <dbReference type="ARBA" id="ARBA00011128"/>
    </source>
</evidence>
<comment type="similarity">
    <text evidence="3">Belongs to the DDI1 family.</text>
</comment>
<dbReference type="InterPro" id="IPR033882">
    <property type="entry name" value="DDI1_N"/>
</dbReference>